<dbReference type="RefSeq" id="WP_209556046.1">
    <property type="nucleotide sequence ID" value="NZ_JAEDXU010000001.1"/>
</dbReference>
<proteinExistence type="predicted"/>
<dbReference type="EMBL" id="JAEDXU010000001">
    <property type="protein sequence ID" value="MBP1045273.1"/>
    <property type="molecule type" value="Genomic_DNA"/>
</dbReference>
<evidence type="ECO:0000313" key="1">
    <source>
        <dbReference type="EMBL" id="MBP1045273.1"/>
    </source>
</evidence>
<comment type="caution">
    <text evidence="1">The sequence shown here is derived from an EMBL/GenBank/DDBJ whole genome shotgun (WGS) entry which is preliminary data.</text>
</comment>
<organism evidence="1 2">
    <name type="scientific">Enterococcus larvae</name>
    <dbReference type="NCBI Taxonomy" id="2794352"/>
    <lineage>
        <taxon>Bacteria</taxon>
        <taxon>Bacillati</taxon>
        <taxon>Bacillota</taxon>
        <taxon>Bacilli</taxon>
        <taxon>Lactobacillales</taxon>
        <taxon>Enterococcaceae</taxon>
        <taxon>Enterococcus</taxon>
    </lineage>
</organism>
<name>A0ABS4CF57_9ENTE</name>
<dbReference type="Proteomes" id="UP000673375">
    <property type="component" value="Unassembled WGS sequence"/>
</dbReference>
<sequence length="105" mass="12456">MAFPEEYKGLFELIKKKLRVTFSQFDEEIQESILEGMAEISERVGKIDFTDETKTSSIKARKLLKLYCQYDWNNSLNFFWEDHHKDVLSLQICAAKERREANESK</sequence>
<reference evidence="1 2" key="1">
    <citation type="submission" date="2020-12" db="EMBL/GenBank/DDBJ databases">
        <title>Vagococcus allomyrinae sp. nov. and Enterococcus lavae sp. nov., isolated from the larvae of Allomyrina dichotoma.</title>
        <authorList>
            <person name="Lee S.D."/>
        </authorList>
    </citation>
    <scope>NUCLEOTIDE SEQUENCE [LARGE SCALE GENOMIC DNA]</scope>
    <source>
        <strain evidence="1 2">BWM-S5</strain>
    </source>
</reference>
<evidence type="ECO:0000313" key="2">
    <source>
        <dbReference type="Proteomes" id="UP000673375"/>
    </source>
</evidence>
<accession>A0ABS4CF57</accession>
<protein>
    <recommendedName>
        <fullName evidence="3">Phage protein</fullName>
    </recommendedName>
</protein>
<keyword evidence="2" id="KW-1185">Reference proteome</keyword>
<gene>
    <name evidence="1" type="ORF">I6N96_03215</name>
</gene>
<evidence type="ECO:0008006" key="3">
    <source>
        <dbReference type="Google" id="ProtNLM"/>
    </source>
</evidence>